<evidence type="ECO:0000256" key="2">
    <source>
        <dbReference type="ARBA" id="ARBA00022475"/>
    </source>
</evidence>
<name>A0A2K2UCB1_9ACTN</name>
<evidence type="ECO:0000256" key="6">
    <source>
        <dbReference type="SAM" id="MobiDB-lite"/>
    </source>
</evidence>
<dbReference type="EMBL" id="PPEK01000005">
    <property type="protein sequence ID" value="PNV67800.1"/>
    <property type="molecule type" value="Genomic_DNA"/>
</dbReference>
<keyword evidence="5 7" id="KW-0472">Membrane</keyword>
<comment type="caution">
    <text evidence="9">The sequence shown here is derived from an EMBL/GenBank/DDBJ whole genome shotgun (WGS) entry which is preliminary data.</text>
</comment>
<dbReference type="OrthoDB" id="9790598at2"/>
<dbReference type="GO" id="GO:0020037">
    <property type="term" value="F:heme binding"/>
    <property type="evidence" value="ECO:0007669"/>
    <property type="project" value="TreeGrafter"/>
</dbReference>
<dbReference type="InterPro" id="IPR051542">
    <property type="entry name" value="Hydrogenase_cytochrome"/>
</dbReference>
<protein>
    <submittedName>
        <fullName evidence="9">Formate dehydrogenase</fullName>
    </submittedName>
</protein>
<evidence type="ECO:0000256" key="3">
    <source>
        <dbReference type="ARBA" id="ARBA00022692"/>
    </source>
</evidence>
<dbReference type="Gene3D" id="1.20.950.20">
    <property type="entry name" value="Transmembrane di-heme cytochromes, Chain C"/>
    <property type="match status" value="1"/>
</dbReference>
<dbReference type="InterPro" id="IPR011577">
    <property type="entry name" value="Cyt_b561_bac/Ni-Hgenase"/>
</dbReference>
<feature type="transmembrane region" description="Helical" evidence="7">
    <location>
        <begin position="81"/>
        <end position="103"/>
    </location>
</feature>
<gene>
    <name evidence="9" type="ORF">C2L71_05860</name>
</gene>
<feature type="transmembrane region" description="Helical" evidence="7">
    <location>
        <begin position="152"/>
        <end position="174"/>
    </location>
</feature>
<keyword evidence="3 7" id="KW-0812">Transmembrane</keyword>
<dbReference type="Proteomes" id="UP000236197">
    <property type="component" value="Unassembled WGS sequence"/>
</dbReference>
<dbReference type="SUPFAM" id="SSF81342">
    <property type="entry name" value="Transmembrane di-heme cytochromes"/>
    <property type="match status" value="1"/>
</dbReference>
<sequence>MPWFDQLPWLVALAPFAGFFCAALVKRRDPMIAGDRVYRHDPPARVSHWTHALGVAVCLISGIVLGLRFTPAFVTDGPEAVLWMNVHFVAAVSFLFGTFFYLGNTVISSHRFKEHLPTRDAVVTTIHHYGRKLGFKKLSPVEEDKYFESEKIAYLMALGCSVLLVVSGLVKALAHVVLTLPDPFMNVITWTHDVAAALMLLFFLAHVFFAAVVPFSWKTFPSMIFGWMPREEAEREHKIWVRRLKESGRVIEDPQGAEAPAVNTPIEDGGAQ</sequence>
<evidence type="ECO:0000313" key="9">
    <source>
        <dbReference type="EMBL" id="PNV67800.1"/>
    </source>
</evidence>
<dbReference type="GO" id="GO:0005886">
    <property type="term" value="C:plasma membrane"/>
    <property type="evidence" value="ECO:0007669"/>
    <property type="project" value="UniProtKB-SubCell"/>
</dbReference>
<evidence type="ECO:0000256" key="5">
    <source>
        <dbReference type="ARBA" id="ARBA00023136"/>
    </source>
</evidence>
<keyword evidence="2" id="KW-1003">Cell membrane</keyword>
<dbReference type="InterPro" id="IPR016174">
    <property type="entry name" value="Di-haem_cyt_TM"/>
</dbReference>
<feature type="domain" description="Cytochrome b561 bacterial/Ni-hydrogenase" evidence="8">
    <location>
        <begin position="39"/>
        <end position="226"/>
    </location>
</feature>
<dbReference type="GO" id="GO:0009055">
    <property type="term" value="F:electron transfer activity"/>
    <property type="evidence" value="ECO:0007669"/>
    <property type="project" value="InterPro"/>
</dbReference>
<dbReference type="RefSeq" id="WP_103264854.1">
    <property type="nucleotide sequence ID" value="NZ_CABMLE010000005.1"/>
</dbReference>
<evidence type="ECO:0000259" key="8">
    <source>
        <dbReference type="Pfam" id="PF01292"/>
    </source>
</evidence>
<evidence type="ECO:0000313" key="10">
    <source>
        <dbReference type="Proteomes" id="UP000236197"/>
    </source>
</evidence>
<dbReference type="Pfam" id="PF01292">
    <property type="entry name" value="Ni_hydr_CYTB"/>
    <property type="match status" value="1"/>
</dbReference>
<dbReference type="PANTHER" id="PTHR30485">
    <property type="entry name" value="NI/FE-HYDROGENASE 1 B-TYPE CYTOCHROME SUBUNIT"/>
    <property type="match status" value="1"/>
</dbReference>
<proteinExistence type="predicted"/>
<feature type="region of interest" description="Disordered" evidence="6">
    <location>
        <begin position="253"/>
        <end position="272"/>
    </location>
</feature>
<accession>A0A2K2UCB1</accession>
<keyword evidence="4 7" id="KW-1133">Transmembrane helix</keyword>
<evidence type="ECO:0000256" key="1">
    <source>
        <dbReference type="ARBA" id="ARBA00004651"/>
    </source>
</evidence>
<evidence type="ECO:0000256" key="4">
    <source>
        <dbReference type="ARBA" id="ARBA00022989"/>
    </source>
</evidence>
<organism evidence="9 10">
    <name type="scientific">Enteroscipio rubneri</name>
    <dbReference type="NCBI Taxonomy" id="2070686"/>
    <lineage>
        <taxon>Bacteria</taxon>
        <taxon>Bacillati</taxon>
        <taxon>Actinomycetota</taxon>
        <taxon>Coriobacteriia</taxon>
        <taxon>Eggerthellales</taxon>
        <taxon>Eggerthellaceae</taxon>
        <taxon>Enteroscipio</taxon>
    </lineage>
</organism>
<feature type="transmembrane region" description="Helical" evidence="7">
    <location>
        <begin position="194"/>
        <end position="217"/>
    </location>
</feature>
<dbReference type="GO" id="GO:0022904">
    <property type="term" value="P:respiratory electron transport chain"/>
    <property type="evidence" value="ECO:0007669"/>
    <property type="project" value="InterPro"/>
</dbReference>
<dbReference type="PANTHER" id="PTHR30485:SF1">
    <property type="entry name" value="CYTOCHROME YDHU-RELATED"/>
    <property type="match status" value="1"/>
</dbReference>
<evidence type="ECO:0000256" key="7">
    <source>
        <dbReference type="SAM" id="Phobius"/>
    </source>
</evidence>
<keyword evidence="10" id="KW-1185">Reference proteome</keyword>
<dbReference type="AlphaFoldDB" id="A0A2K2UCB1"/>
<feature type="transmembrane region" description="Helical" evidence="7">
    <location>
        <begin position="6"/>
        <end position="25"/>
    </location>
</feature>
<feature type="transmembrane region" description="Helical" evidence="7">
    <location>
        <begin position="46"/>
        <end position="69"/>
    </location>
</feature>
<comment type="subcellular location">
    <subcellularLocation>
        <location evidence="1">Cell membrane</location>
        <topology evidence="1">Multi-pass membrane protein</topology>
    </subcellularLocation>
</comment>
<reference evidence="10" key="1">
    <citation type="submission" date="2018-01" db="EMBL/GenBank/DDBJ databases">
        <title>Rubneribacter badeniensis gen. nov., sp. nov., and Colonibacter rubneri, gen. nov., sp. nov., WGS of new members of the Eggerthellaceae.</title>
        <authorList>
            <person name="Danylec N."/>
            <person name="Stoll D.A."/>
            <person name="Doetsch A."/>
            <person name="Kulling S.E."/>
            <person name="Huch M."/>
        </authorList>
    </citation>
    <scope>NUCLEOTIDE SEQUENCE [LARGE SCALE GENOMIC DNA]</scope>
    <source>
        <strain evidence="10">ResAG-96</strain>
    </source>
</reference>